<evidence type="ECO:0008006" key="4">
    <source>
        <dbReference type="Google" id="ProtNLM"/>
    </source>
</evidence>
<accession>A0ABQ4HT16</accession>
<keyword evidence="1" id="KW-0812">Transmembrane</keyword>
<evidence type="ECO:0000313" key="3">
    <source>
        <dbReference type="Proteomes" id="UP000647017"/>
    </source>
</evidence>
<evidence type="ECO:0000256" key="1">
    <source>
        <dbReference type="SAM" id="Phobius"/>
    </source>
</evidence>
<organism evidence="2 3">
    <name type="scientific">Micromonospora andamanensis</name>
    <dbReference type="NCBI Taxonomy" id="1287068"/>
    <lineage>
        <taxon>Bacteria</taxon>
        <taxon>Bacillati</taxon>
        <taxon>Actinomycetota</taxon>
        <taxon>Actinomycetes</taxon>
        <taxon>Micromonosporales</taxon>
        <taxon>Micromonosporaceae</taxon>
        <taxon>Micromonospora</taxon>
    </lineage>
</organism>
<feature type="transmembrane region" description="Helical" evidence="1">
    <location>
        <begin position="38"/>
        <end position="60"/>
    </location>
</feature>
<dbReference type="EMBL" id="BOOZ01000008">
    <property type="protein sequence ID" value="GIJ08790.1"/>
    <property type="molecule type" value="Genomic_DNA"/>
</dbReference>
<reference evidence="2 3" key="1">
    <citation type="submission" date="2021-01" db="EMBL/GenBank/DDBJ databases">
        <title>Whole genome shotgun sequence of Verrucosispora andamanensis NBRC 109075.</title>
        <authorList>
            <person name="Komaki H."/>
            <person name="Tamura T."/>
        </authorList>
    </citation>
    <scope>NUCLEOTIDE SEQUENCE [LARGE SCALE GENOMIC DNA]</scope>
    <source>
        <strain evidence="2 3">NBRC 109075</strain>
    </source>
</reference>
<keyword evidence="3" id="KW-1185">Reference proteome</keyword>
<protein>
    <recommendedName>
        <fullName evidence="4">PknH-like extracellular domain-containing protein</fullName>
    </recommendedName>
</protein>
<keyword evidence="1" id="KW-0472">Membrane</keyword>
<keyword evidence="1" id="KW-1133">Transmembrane helix</keyword>
<name>A0ABQ4HT16_9ACTN</name>
<comment type="caution">
    <text evidence="2">The sequence shown here is derived from an EMBL/GenBank/DDBJ whole genome shotgun (WGS) entry which is preliminary data.</text>
</comment>
<gene>
    <name evidence="2" type="ORF">Van01_20040</name>
</gene>
<sequence>MRSDDDISLVERVQQDLRTVRWLDTAEVRAVARRRSRFRAAAVAVGAVVLSIPLVTVVALPSRQTTMPGEGGAITRAEIPFEALLQPEDLPMEVEAPTVRAGLAEPIVIDPELARCLEAKGTSPDWETSRYSRSQFMHRPADIRVEDGMALGRGISIVLTQDVYRITPESVRTLFAGIDRQVSTCLAWESIEVGSIDDMTEWADFHAMQSWAVVDRQFAGDESVLIRHTVGETRRGDANGEVLAAPMPPNVIAVVRVGDLVTVVGVESGASESELRRLATIAAGRMCVAANPQC</sequence>
<evidence type="ECO:0000313" key="2">
    <source>
        <dbReference type="EMBL" id="GIJ08790.1"/>
    </source>
</evidence>
<proteinExistence type="predicted"/>
<dbReference type="RefSeq" id="WP_204004695.1">
    <property type="nucleotide sequence ID" value="NZ_BOOZ01000008.1"/>
</dbReference>
<dbReference type="Proteomes" id="UP000647017">
    <property type="component" value="Unassembled WGS sequence"/>
</dbReference>